<dbReference type="PANTHER" id="PTHR11122">
    <property type="entry name" value="APOSPORY-ASSOCIATED PROTEIN C-RELATED"/>
    <property type="match status" value="1"/>
</dbReference>
<dbReference type="RefSeq" id="WP_309488681.1">
    <property type="nucleotide sequence ID" value="NZ_JAENIG010000002.1"/>
</dbReference>
<reference evidence="6" key="1">
    <citation type="submission" date="2021-01" db="EMBL/GenBank/DDBJ databases">
        <title>Modified the classification status of verrucomicrobia.</title>
        <authorList>
            <person name="Feng X."/>
        </authorList>
    </citation>
    <scope>NUCLEOTIDE SEQUENCE</scope>
    <source>
        <strain evidence="6">5K15</strain>
    </source>
</reference>
<evidence type="ECO:0000313" key="7">
    <source>
        <dbReference type="Proteomes" id="UP000634206"/>
    </source>
</evidence>
<feature type="active site" evidence="5">
    <location>
        <position position="161"/>
    </location>
</feature>
<dbReference type="EC" id="5.1.3.15" evidence="4"/>
<dbReference type="InterPro" id="IPR011013">
    <property type="entry name" value="Gal_mutarotase_sf_dom"/>
</dbReference>
<dbReference type="CDD" id="cd09020">
    <property type="entry name" value="D-hex-6-P-epi_like"/>
    <property type="match status" value="1"/>
</dbReference>
<accession>A0AAE2SAI5</accession>
<proteinExistence type="inferred from homology"/>
<dbReference type="Proteomes" id="UP000634206">
    <property type="component" value="Unassembled WGS sequence"/>
</dbReference>
<dbReference type="EMBL" id="JAENIG010000002">
    <property type="protein sequence ID" value="MBK1854074.1"/>
    <property type="molecule type" value="Genomic_DNA"/>
</dbReference>
<keyword evidence="3 4" id="KW-0413">Isomerase</keyword>
<feature type="active site" evidence="5">
    <location>
        <position position="263"/>
    </location>
</feature>
<dbReference type="InterPro" id="IPR008183">
    <property type="entry name" value="Aldose_1/G6P_1-epimerase"/>
</dbReference>
<dbReference type="Gene3D" id="2.70.98.10">
    <property type="match status" value="1"/>
</dbReference>
<evidence type="ECO:0000256" key="3">
    <source>
        <dbReference type="ARBA" id="ARBA00023235"/>
    </source>
</evidence>
<evidence type="ECO:0000256" key="5">
    <source>
        <dbReference type="PIRSR" id="PIRSR016020-1"/>
    </source>
</evidence>
<dbReference type="GO" id="GO:0005975">
    <property type="term" value="P:carbohydrate metabolic process"/>
    <property type="evidence" value="ECO:0007669"/>
    <property type="project" value="InterPro"/>
</dbReference>
<organism evidence="6 7">
    <name type="scientific">Oceaniferula flava</name>
    <dbReference type="NCBI Taxonomy" id="2800421"/>
    <lineage>
        <taxon>Bacteria</taxon>
        <taxon>Pseudomonadati</taxon>
        <taxon>Verrucomicrobiota</taxon>
        <taxon>Verrucomicrobiia</taxon>
        <taxon>Verrucomicrobiales</taxon>
        <taxon>Verrucomicrobiaceae</taxon>
        <taxon>Oceaniferula</taxon>
    </lineage>
</organism>
<protein>
    <recommendedName>
        <fullName evidence="4">Putative glucose-6-phosphate 1-epimerase</fullName>
        <ecNumber evidence="4">5.1.3.15</ecNumber>
    </recommendedName>
</protein>
<name>A0AAE2SAI5_9BACT</name>
<comment type="similarity">
    <text evidence="2 4">Belongs to the glucose-6-phosphate 1-epimerase family.</text>
</comment>
<evidence type="ECO:0000313" key="6">
    <source>
        <dbReference type="EMBL" id="MBK1854074.1"/>
    </source>
</evidence>
<evidence type="ECO:0000256" key="2">
    <source>
        <dbReference type="ARBA" id="ARBA00005866"/>
    </source>
</evidence>
<dbReference type="PANTHER" id="PTHR11122:SF13">
    <property type="entry name" value="GLUCOSE-6-PHOSPHATE 1-EPIMERASE"/>
    <property type="match status" value="1"/>
</dbReference>
<dbReference type="InterPro" id="IPR025532">
    <property type="entry name" value="G6P_1-epimerase"/>
</dbReference>
<keyword evidence="7" id="KW-1185">Reference proteome</keyword>
<dbReference type="InterPro" id="IPR014718">
    <property type="entry name" value="GH-type_carb-bd"/>
</dbReference>
<sequence length="290" mass="31656">MQTINQLTERFGIENAIWFEEVAEGYPVVHIRNAHASASIALHGAHLIDYCPTAQDPVIFTSRAAVFREGKAIRGGIPICWPWFNAHPEKSPSHGYARISFWQLDSVSSGDDHTRLRFSLPPQDDGGLTAALEVVVGPELELTLTSHNSGTEPQTFSEALHSYFHVADSRRTEVLGLDGSHYINTVGEESLGIQQGALTFPDEIDRIYSSTSGLTIVDPDSDRRIQLAKSQSGSTITWNPGQEKGQAMSDLSDEQIHSFICVEAGNVREQSITLAPGDSHSITLTISTTS</sequence>
<dbReference type="SUPFAM" id="SSF74650">
    <property type="entry name" value="Galactose mutarotase-like"/>
    <property type="match status" value="1"/>
</dbReference>
<comment type="caution">
    <text evidence="6">The sequence shown here is derived from an EMBL/GenBank/DDBJ whole genome shotgun (WGS) entry which is preliminary data.</text>
</comment>
<dbReference type="Pfam" id="PF01263">
    <property type="entry name" value="Aldose_epim"/>
    <property type="match status" value="1"/>
</dbReference>
<comment type="catalytic activity">
    <reaction evidence="1">
        <text>alpha-D-glucose 6-phosphate = beta-D-glucose 6-phosphate</text>
        <dbReference type="Rhea" id="RHEA:16249"/>
        <dbReference type="ChEBI" id="CHEBI:58225"/>
        <dbReference type="ChEBI" id="CHEBI:58247"/>
        <dbReference type="EC" id="5.1.3.15"/>
    </reaction>
</comment>
<dbReference type="GO" id="GO:0030246">
    <property type="term" value="F:carbohydrate binding"/>
    <property type="evidence" value="ECO:0007669"/>
    <property type="project" value="UniProtKB-UniRule"/>
</dbReference>
<dbReference type="PIRSF" id="PIRSF016020">
    <property type="entry name" value="PHexose_mutarotase"/>
    <property type="match status" value="1"/>
</dbReference>
<dbReference type="AlphaFoldDB" id="A0AAE2SAI5"/>
<dbReference type="GO" id="GO:0047938">
    <property type="term" value="F:glucose-6-phosphate 1-epimerase activity"/>
    <property type="evidence" value="ECO:0007669"/>
    <property type="project" value="UniProtKB-UniRule"/>
</dbReference>
<evidence type="ECO:0000256" key="1">
    <source>
        <dbReference type="ARBA" id="ARBA00001096"/>
    </source>
</evidence>
<gene>
    <name evidence="6" type="ORF">JIN83_03845</name>
</gene>
<evidence type="ECO:0000256" key="4">
    <source>
        <dbReference type="PIRNR" id="PIRNR016020"/>
    </source>
</evidence>